<dbReference type="SUPFAM" id="SSF103039">
    <property type="entry name" value="CheC-like"/>
    <property type="match status" value="1"/>
</dbReference>
<dbReference type="GO" id="GO:0006935">
    <property type="term" value="P:chemotaxis"/>
    <property type="evidence" value="ECO:0007669"/>
    <property type="project" value="UniProtKB-KW"/>
</dbReference>
<keyword evidence="1" id="KW-0145">Chemotaxis</keyword>
<reference evidence="4" key="1">
    <citation type="submission" date="2018-11" db="EMBL/GenBank/DDBJ databases">
        <title>Shewanella sp. M2.</title>
        <authorList>
            <person name="Hwang Y.J."/>
            <person name="Hwang C.Y."/>
        </authorList>
    </citation>
    <scope>NUCLEOTIDE SEQUENCE [LARGE SCALE GENOMIC DNA]</scope>
    <source>
        <strain evidence="4">LMG 19866</strain>
    </source>
</reference>
<protein>
    <submittedName>
        <fullName evidence="3">Chemotaxis protein CheX</fullName>
    </submittedName>
</protein>
<evidence type="ECO:0000313" key="3">
    <source>
        <dbReference type="EMBL" id="AZG74659.1"/>
    </source>
</evidence>
<dbReference type="InterPro" id="IPR028976">
    <property type="entry name" value="CheC-like_sf"/>
</dbReference>
<dbReference type="OrthoDB" id="9788100at2"/>
<dbReference type="CDD" id="cd17906">
    <property type="entry name" value="CheX"/>
    <property type="match status" value="1"/>
</dbReference>
<organism evidence="3 4">
    <name type="scientific">Shewanella livingstonensis</name>
    <dbReference type="NCBI Taxonomy" id="150120"/>
    <lineage>
        <taxon>Bacteria</taxon>
        <taxon>Pseudomonadati</taxon>
        <taxon>Pseudomonadota</taxon>
        <taxon>Gammaproteobacteria</taxon>
        <taxon>Alteromonadales</taxon>
        <taxon>Shewanellaceae</taxon>
        <taxon>Shewanella</taxon>
    </lineage>
</organism>
<evidence type="ECO:0000313" key="4">
    <source>
        <dbReference type="Proteomes" id="UP000278035"/>
    </source>
</evidence>
<dbReference type="KEGG" id="slj:EGC82_19040"/>
<dbReference type="InterPro" id="IPR038756">
    <property type="entry name" value="CheX-like"/>
</dbReference>
<dbReference type="EMBL" id="CP034015">
    <property type="protein sequence ID" value="AZG74659.1"/>
    <property type="molecule type" value="Genomic_DNA"/>
</dbReference>
<dbReference type="AlphaFoldDB" id="A0A3G8LY93"/>
<feature type="domain" description="Chemotaxis phosphatase CheX-like" evidence="2">
    <location>
        <begin position="42"/>
        <end position="140"/>
    </location>
</feature>
<dbReference type="Proteomes" id="UP000278035">
    <property type="component" value="Chromosome"/>
</dbReference>
<sequence length="158" mass="17222">MNVEFINPFLVSLINVISTMATMDLEPGKPQLKNHDLAKGDVSGLIGMVGPKTRGSLSITFEKTLILEIMHKMLGENPGIINDEVTDLVGEITNMVTGGAKNILSEKGYDFDMATPAVVSGKNHTISHKARGKKIMMPFTHEFGNAFIEICFEDVKSV</sequence>
<name>A0A3G8LY93_9GAMM</name>
<proteinExistence type="predicted"/>
<dbReference type="Pfam" id="PF13690">
    <property type="entry name" value="CheX"/>
    <property type="match status" value="1"/>
</dbReference>
<dbReference type="RefSeq" id="WP_124732146.1">
    <property type="nucleotide sequence ID" value="NZ_CBCSKC010000025.1"/>
</dbReference>
<dbReference type="PANTHER" id="PTHR39452:SF1">
    <property type="entry name" value="CHEY-P PHOSPHATASE CHEX"/>
    <property type="match status" value="1"/>
</dbReference>
<gene>
    <name evidence="3" type="ORF">EGC82_19040</name>
</gene>
<accession>A0A3G8LY93</accession>
<evidence type="ECO:0000259" key="2">
    <source>
        <dbReference type="Pfam" id="PF13690"/>
    </source>
</evidence>
<dbReference type="InterPro" id="IPR028051">
    <property type="entry name" value="CheX-like_dom"/>
</dbReference>
<keyword evidence="4" id="KW-1185">Reference proteome</keyword>
<dbReference type="Gene3D" id="3.40.1550.10">
    <property type="entry name" value="CheC-like"/>
    <property type="match status" value="1"/>
</dbReference>
<evidence type="ECO:0000256" key="1">
    <source>
        <dbReference type="ARBA" id="ARBA00022500"/>
    </source>
</evidence>
<dbReference type="PANTHER" id="PTHR39452">
    <property type="entry name" value="CHEY-P PHOSPHATASE CHEX"/>
    <property type="match status" value="1"/>
</dbReference>